<protein>
    <submittedName>
        <fullName evidence="2">Uncharacterized protein</fullName>
    </submittedName>
</protein>
<reference evidence="2" key="1">
    <citation type="submission" date="2019-08" db="EMBL/GenBank/DDBJ databases">
        <authorList>
            <person name="Kucharzyk K."/>
            <person name="Murdoch R.W."/>
            <person name="Higgins S."/>
            <person name="Loffler F."/>
        </authorList>
    </citation>
    <scope>NUCLEOTIDE SEQUENCE</scope>
</reference>
<evidence type="ECO:0000256" key="1">
    <source>
        <dbReference type="SAM" id="MobiDB-lite"/>
    </source>
</evidence>
<comment type="caution">
    <text evidence="2">The sequence shown here is derived from an EMBL/GenBank/DDBJ whole genome shotgun (WGS) entry which is preliminary data.</text>
</comment>
<organism evidence="2">
    <name type="scientific">bioreactor metagenome</name>
    <dbReference type="NCBI Taxonomy" id="1076179"/>
    <lineage>
        <taxon>unclassified sequences</taxon>
        <taxon>metagenomes</taxon>
        <taxon>ecological metagenomes</taxon>
    </lineage>
</organism>
<sequence>MRARRKNTARQTAISKIDSRTTHRKHKGMTAVQHLAEKNIRLCLMVVSALHVHGFMTAKDTVRAAKRLMKIYEPLTGPLLLDKFKEEVQDENHHKN</sequence>
<dbReference type="AlphaFoldDB" id="A0A645IHR8"/>
<feature type="region of interest" description="Disordered" evidence="1">
    <location>
        <begin position="1"/>
        <end position="27"/>
    </location>
</feature>
<accession>A0A645IHR8</accession>
<dbReference type="EMBL" id="VSSQ01115036">
    <property type="protein sequence ID" value="MPN50660.1"/>
    <property type="molecule type" value="Genomic_DNA"/>
</dbReference>
<evidence type="ECO:0000313" key="2">
    <source>
        <dbReference type="EMBL" id="MPN50660.1"/>
    </source>
</evidence>
<name>A0A645IHR8_9ZZZZ</name>
<gene>
    <name evidence="2" type="ORF">SDC9_198292</name>
</gene>
<proteinExistence type="predicted"/>